<organism evidence="4 5">
    <name type="scientific">Limnoglobus roseus</name>
    <dbReference type="NCBI Taxonomy" id="2598579"/>
    <lineage>
        <taxon>Bacteria</taxon>
        <taxon>Pseudomonadati</taxon>
        <taxon>Planctomycetota</taxon>
        <taxon>Planctomycetia</taxon>
        <taxon>Gemmatales</taxon>
        <taxon>Gemmataceae</taxon>
        <taxon>Limnoglobus</taxon>
    </lineage>
</organism>
<name>A0A5C1AF80_9BACT</name>
<evidence type="ECO:0000259" key="3">
    <source>
        <dbReference type="Pfam" id="PF10017"/>
    </source>
</evidence>
<dbReference type="GO" id="GO:0008168">
    <property type="term" value="F:methyltransferase activity"/>
    <property type="evidence" value="ECO:0007669"/>
    <property type="project" value="UniProtKB-KW"/>
</dbReference>
<dbReference type="OrthoDB" id="5289726at2"/>
<feature type="domain" description="Histidine-specific methyltransferase SAM-dependent" evidence="3">
    <location>
        <begin position="13"/>
        <end position="311"/>
    </location>
</feature>
<dbReference type="KEGG" id="lrs:PX52LOC_03586"/>
<keyword evidence="2 4" id="KW-0808">Transferase</keyword>
<sequence length="315" mass="34549">MTTTRAASRTSDFRTDVLLGLSLPQKRLPSKYFYDAVGSRLFDQITKLDEYYLTRTELAIMRANAAAMAARCGSKCLLIELGAGSLVKARLLLDRLDRPAGFVPVDVSGDHLRAAANELAAEYPALAVHPTVADFTRPFEVPRVPAARPVIYFPGSTIGNFDPSEADTLLRHIARLAGPAGGLLLGLDLRKAPAVLGPAYNDAQGVTAAFNRNLLVRINRELGGDFDPAAFHHTAFYNLDQSRMEMHLVSATDQQVRVGDRVFPFRAGESIHTENSYKYDLANFTRRAAGCGLRVEETWTDADRYFAVLFLSVVG</sequence>
<keyword evidence="1 4" id="KW-0489">Methyltransferase</keyword>
<dbReference type="PIRSF" id="PIRSF018005">
    <property type="entry name" value="UCP018005"/>
    <property type="match status" value="1"/>
</dbReference>
<dbReference type="InterPro" id="IPR029063">
    <property type="entry name" value="SAM-dependent_MTases_sf"/>
</dbReference>
<proteinExistence type="predicted"/>
<dbReference type="InterPro" id="IPR035094">
    <property type="entry name" value="EgtD"/>
</dbReference>
<dbReference type="EMBL" id="CP042425">
    <property type="protein sequence ID" value="QEL16626.1"/>
    <property type="molecule type" value="Genomic_DNA"/>
</dbReference>
<evidence type="ECO:0000313" key="4">
    <source>
        <dbReference type="EMBL" id="QEL16626.1"/>
    </source>
</evidence>
<dbReference type="InterPro" id="IPR017804">
    <property type="entry name" value="MeTrfase_EgtD-like"/>
</dbReference>
<evidence type="ECO:0000313" key="5">
    <source>
        <dbReference type="Proteomes" id="UP000324974"/>
    </source>
</evidence>
<reference evidence="5" key="1">
    <citation type="submission" date="2019-08" db="EMBL/GenBank/DDBJ databases">
        <title>Limnoglobus roseus gen. nov., sp. nov., a novel freshwater planctomycete with a giant genome from the family Gemmataceae.</title>
        <authorList>
            <person name="Kulichevskaya I.S."/>
            <person name="Naumoff D.G."/>
            <person name="Miroshnikov K."/>
            <person name="Ivanova A."/>
            <person name="Philippov D.A."/>
            <person name="Hakobyan A."/>
            <person name="Rijpstra I.C."/>
            <person name="Sinninghe Damste J.S."/>
            <person name="Liesack W."/>
            <person name="Dedysh S.N."/>
        </authorList>
    </citation>
    <scope>NUCLEOTIDE SEQUENCE [LARGE SCALE GENOMIC DNA]</scope>
    <source>
        <strain evidence="5">PX52</strain>
    </source>
</reference>
<dbReference type="GO" id="GO:0032259">
    <property type="term" value="P:methylation"/>
    <property type="evidence" value="ECO:0007669"/>
    <property type="project" value="UniProtKB-KW"/>
</dbReference>
<dbReference type="NCBIfam" id="TIGR03438">
    <property type="entry name" value="egtD_ergothio"/>
    <property type="match status" value="1"/>
</dbReference>
<dbReference type="Pfam" id="PF10017">
    <property type="entry name" value="Methyltransf_33"/>
    <property type="match status" value="1"/>
</dbReference>
<dbReference type="RefSeq" id="WP_149111331.1">
    <property type="nucleotide sequence ID" value="NZ_CP042425.1"/>
</dbReference>
<evidence type="ECO:0000256" key="1">
    <source>
        <dbReference type="ARBA" id="ARBA00022603"/>
    </source>
</evidence>
<dbReference type="SUPFAM" id="SSF53335">
    <property type="entry name" value="S-adenosyl-L-methionine-dependent methyltransferases"/>
    <property type="match status" value="1"/>
</dbReference>
<evidence type="ECO:0000256" key="2">
    <source>
        <dbReference type="ARBA" id="ARBA00022679"/>
    </source>
</evidence>
<dbReference type="InterPro" id="IPR051128">
    <property type="entry name" value="EgtD_Methyltrsf_superfamily"/>
</dbReference>
<dbReference type="Proteomes" id="UP000324974">
    <property type="component" value="Chromosome"/>
</dbReference>
<dbReference type="PANTHER" id="PTHR43397">
    <property type="entry name" value="ERGOTHIONEINE BIOSYNTHESIS PROTEIN 1"/>
    <property type="match status" value="1"/>
</dbReference>
<accession>A0A5C1AF80</accession>
<dbReference type="InterPro" id="IPR019257">
    <property type="entry name" value="MeTrfase_dom"/>
</dbReference>
<dbReference type="Gene3D" id="3.40.50.150">
    <property type="entry name" value="Vaccinia Virus protein VP39"/>
    <property type="match status" value="1"/>
</dbReference>
<protein>
    <submittedName>
        <fullName evidence="4">L-histidine N(Alpha)-methyltransferase</fullName>
    </submittedName>
</protein>
<keyword evidence="5" id="KW-1185">Reference proteome</keyword>
<gene>
    <name evidence="4" type="primary">egtD</name>
    <name evidence="4" type="ORF">PX52LOC_03586</name>
</gene>
<dbReference type="AlphaFoldDB" id="A0A5C1AF80"/>
<dbReference type="PANTHER" id="PTHR43397:SF1">
    <property type="entry name" value="ERGOTHIONEINE BIOSYNTHESIS PROTEIN 1"/>
    <property type="match status" value="1"/>
</dbReference>